<dbReference type="KEGG" id="cgo:Corgl_0911"/>
<evidence type="ECO:0000256" key="4">
    <source>
        <dbReference type="ARBA" id="ARBA00023002"/>
    </source>
</evidence>
<feature type="binding site" evidence="13">
    <location>
        <position position="31"/>
    </location>
    <ligand>
        <name>NADPH</name>
        <dbReference type="ChEBI" id="CHEBI:57783"/>
    </ligand>
</feature>
<feature type="binding site" evidence="13">
    <location>
        <position position="279"/>
    </location>
    <ligand>
        <name>NADPH</name>
        <dbReference type="ChEBI" id="CHEBI:57783"/>
    </ligand>
</feature>
<evidence type="ECO:0000313" key="20">
    <source>
        <dbReference type="EMBL" id="AEB07022.1"/>
    </source>
</evidence>
<evidence type="ECO:0000256" key="16">
    <source>
        <dbReference type="PIRSR" id="PIRSR000114-3"/>
    </source>
</evidence>
<dbReference type="FunFam" id="3.40.50.720:FF:000019">
    <property type="entry name" value="Glycerol-3-phosphate dehydrogenase [NAD(P)+]"/>
    <property type="match status" value="1"/>
</dbReference>
<dbReference type="STRING" id="700015.Corgl_0911"/>
<evidence type="ECO:0000256" key="17">
    <source>
        <dbReference type="RuleBase" id="RU000437"/>
    </source>
</evidence>
<feature type="domain" description="Glycerol-3-phosphate dehydrogenase NAD-dependent N-terminal" evidence="18">
    <location>
        <begin position="3"/>
        <end position="157"/>
    </location>
</feature>
<dbReference type="PIRSF" id="PIRSF000114">
    <property type="entry name" value="Glycerol-3-P_dh"/>
    <property type="match status" value="1"/>
</dbReference>
<evidence type="ECO:0000256" key="2">
    <source>
        <dbReference type="ARBA" id="ARBA00022516"/>
    </source>
</evidence>
<dbReference type="PANTHER" id="PTHR11728">
    <property type="entry name" value="GLYCEROL-3-PHOSPHATE DEHYDROGENASE"/>
    <property type="match status" value="1"/>
</dbReference>
<dbReference type="GO" id="GO:0141152">
    <property type="term" value="F:glycerol-3-phosphate dehydrogenase (NAD+) activity"/>
    <property type="evidence" value="ECO:0007669"/>
    <property type="project" value="RHEA"/>
</dbReference>
<feature type="binding site" evidence="13">
    <location>
        <position position="253"/>
    </location>
    <ligand>
        <name>sn-glycerol 3-phosphate</name>
        <dbReference type="ChEBI" id="CHEBI:57597"/>
    </ligand>
</feature>
<evidence type="ECO:0000256" key="10">
    <source>
        <dbReference type="ARBA" id="ARBA00066687"/>
    </source>
</evidence>
<dbReference type="GO" id="GO:0005829">
    <property type="term" value="C:cytosol"/>
    <property type="evidence" value="ECO:0007669"/>
    <property type="project" value="TreeGrafter"/>
</dbReference>
<feature type="binding site" evidence="15">
    <location>
        <begin position="253"/>
        <end position="254"/>
    </location>
    <ligand>
        <name>substrate</name>
    </ligand>
</feature>
<dbReference type="RefSeq" id="WP_013708765.1">
    <property type="nucleotide sequence ID" value="NC_015389.1"/>
</dbReference>
<feature type="binding site" evidence="13">
    <location>
        <position position="252"/>
    </location>
    <ligand>
        <name>sn-glycerol 3-phosphate</name>
        <dbReference type="ChEBI" id="CHEBI:57597"/>
    </ligand>
</feature>
<proteinExistence type="inferred from homology"/>
<keyword evidence="3 13" id="KW-0521">NADP</keyword>
<dbReference type="SUPFAM" id="SSF48179">
    <property type="entry name" value="6-phosphogluconate dehydrogenase C-terminal domain-like"/>
    <property type="match status" value="1"/>
</dbReference>
<dbReference type="EMBL" id="CP002628">
    <property type="protein sequence ID" value="AEB07022.1"/>
    <property type="molecule type" value="Genomic_DNA"/>
</dbReference>
<feature type="binding site" evidence="13">
    <location>
        <position position="105"/>
    </location>
    <ligand>
        <name>sn-glycerol 3-phosphate</name>
        <dbReference type="ChEBI" id="CHEBI:57597"/>
    </ligand>
</feature>
<feature type="binding site" evidence="13">
    <location>
        <position position="242"/>
    </location>
    <ligand>
        <name>sn-glycerol 3-phosphate</name>
        <dbReference type="ChEBI" id="CHEBI:57597"/>
    </ligand>
</feature>
<comment type="subcellular location">
    <subcellularLocation>
        <location evidence="13">Cytoplasm</location>
    </subcellularLocation>
</comment>
<feature type="binding site" evidence="15">
    <location>
        <position position="105"/>
    </location>
    <ligand>
        <name>substrate</name>
    </ligand>
</feature>
<evidence type="ECO:0000256" key="5">
    <source>
        <dbReference type="ARBA" id="ARBA00023027"/>
    </source>
</evidence>
<keyword evidence="4 13" id="KW-0560">Oxidoreductase</keyword>
<keyword evidence="6 13" id="KW-0443">Lipid metabolism</keyword>
<evidence type="ECO:0000259" key="18">
    <source>
        <dbReference type="Pfam" id="PF01210"/>
    </source>
</evidence>
<feature type="binding site" evidence="13">
    <location>
        <position position="134"/>
    </location>
    <ligand>
        <name>sn-glycerol 3-phosphate</name>
        <dbReference type="ChEBI" id="CHEBI:57597"/>
    </ligand>
</feature>
<sequence>MRIAIIGAGSWGTAVAGLCAARADQVVMWAHDPSIARSITERHRNPRYLVEYELSGRISAEHDLVRSLRGAEAVIFATPSAYLRERAREAAGHVARNAPVLCLSKGIEPESGKLMTEVVAEELGCAERIAALSGPNHAEEVCRGGLSAAVCAATEGQVAEWFRDLLISLTFRVYLSDDPVGVEMCGAVKNVIAIVCGIACGSGYGDNTLAMIMTRGLAEISRLVYARGGDPLTCMGLAGMGDLVATCTSPHSRNRGFGLACASGTALSTYERRTHMVVEGAAAALSVAQLAREIGVDAPITFALESIIYGNASIREALEVLMDRLPTEEFYGVGKERGIPCEKRSV</sequence>
<evidence type="ECO:0000256" key="3">
    <source>
        <dbReference type="ARBA" id="ARBA00022857"/>
    </source>
</evidence>
<comment type="catalytic activity">
    <reaction evidence="13">
        <text>sn-glycerol 3-phosphate + NAD(+) = dihydroxyacetone phosphate + NADH + H(+)</text>
        <dbReference type="Rhea" id="RHEA:11092"/>
        <dbReference type="ChEBI" id="CHEBI:15378"/>
        <dbReference type="ChEBI" id="CHEBI:57540"/>
        <dbReference type="ChEBI" id="CHEBI:57597"/>
        <dbReference type="ChEBI" id="CHEBI:57642"/>
        <dbReference type="ChEBI" id="CHEBI:57945"/>
        <dbReference type="EC" id="1.1.1.94"/>
    </reaction>
</comment>
<dbReference type="GO" id="GO:0046167">
    <property type="term" value="P:glycerol-3-phosphate biosynthetic process"/>
    <property type="evidence" value="ECO:0007669"/>
    <property type="project" value="UniProtKB-UniRule"/>
</dbReference>
<dbReference type="FunFam" id="1.10.1040.10:FF:000001">
    <property type="entry name" value="Glycerol-3-phosphate dehydrogenase [NAD(P)+]"/>
    <property type="match status" value="1"/>
</dbReference>
<comment type="catalytic activity">
    <reaction evidence="9">
        <text>sn-glycerol 3-phosphate + NADP(+) = dihydroxyacetone phosphate + NADPH + H(+)</text>
        <dbReference type="Rhea" id="RHEA:11096"/>
        <dbReference type="ChEBI" id="CHEBI:15378"/>
        <dbReference type="ChEBI" id="CHEBI:57597"/>
        <dbReference type="ChEBI" id="CHEBI:57642"/>
        <dbReference type="ChEBI" id="CHEBI:57783"/>
        <dbReference type="ChEBI" id="CHEBI:58349"/>
        <dbReference type="EC" id="1.1.1.94"/>
    </reaction>
    <physiologicalReaction direction="right-to-left" evidence="9">
        <dbReference type="Rhea" id="RHEA:11098"/>
    </physiologicalReaction>
</comment>
<feature type="domain" description="Glycerol-3-phosphate dehydrogenase NAD-dependent C-terminal" evidence="19">
    <location>
        <begin position="178"/>
        <end position="319"/>
    </location>
</feature>
<dbReference type="NCBIfam" id="NF000942">
    <property type="entry name" value="PRK00094.1-4"/>
    <property type="match status" value="1"/>
</dbReference>
<dbReference type="GO" id="GO:0046168">
    <property type="term" value="P:glycerol-3-phosphate catabolic process"/>
    <property type="evidence" value="ECO:0007669"/>
    <property type="project" value="InterPro"/>
</dbReference>
<keyword evidence="21" id="KW-1185">Reference proteome</keyword>
<comment type="caution">
    <text evidence="13">Lacks conserved residue(s) required for the propagation of feature annotation.</text>
</comment>
<dbReference type="GO" id="GO:0006650">
    <property type="term" value="P:glycerophospholipid metabolic process"/>
    <property type="evidence" value="ECO:0007669"/>
    <property type="project" value="UniProtKB-UniRule"/>
</dbReference>
<feature type="binding site" evidence="13">
    <location>
        <position position="48"/>
    </location>
    <ligand>
        <name>NADPH</name>
        <dbReference type="ChEBI" id="CHEBI:57783"/>
    </ligand>
</feature>
<feature type="binding site" evidence="13">
    <location>
        <position position="138"/>
    </location>
    <ligand>
        <name>NADPH</name>
        <dbReference type="ChEBI" id="CHEBI:57783"/>
    </ligand>
</feature>
<dbReference type="InterPro" id="IPR011128">
    <property type="entry name" value="G3P_DH_NAD-dep_N"/>
</dbReference>
<dbReference type="Gene3D" id="3.40.50.720">
    <property type="entry name" value="NAD(P)-binding Rossmann-like Domain"/>
    <property type="match status" value="1"/>
</dbReference>
<evidence type="ECO:0000256" key="15">
    <source>
        <dbReference type="PIRSR" id="PIRSR000114-2"/>
    </source>
</evidence>
<keyword evidence="8 13" id="KW-1208">Phospholipid metabolism</keyword>
<dbReference type="InterPro" id="IPR036291">
    <property type="entry name" value="NAD(P)-bd_dom_sf"/>
</dbReference>
<dbReference type="GO" id="GO:0008654">
    <property type="term" value="P:phospholipid biosynthetic process"/>
    <property type="evidence" value="ECO:0007669"/>
    <property type="project" value="UniProtKB-KW"/>
</dbReference>
<feature type="binding site" evidence="13">
    <location>
        <position position="11"/>
    </location>
    <ligand>
        <name>NADPH</name>
        <dbReference type="ChEBI" id="CHEBI:57783"/>
    </ligand>
</feature>
<feature type="binding site" evidence="13">
    <location>
        <position position="254"/>
    </location>
    <ligand>
        <name>sn-glycerol 3-phosphate</name>
        <dbReference type="ChEBI" id="CHEBI:57597"/>
    </ligand>
</feature>
<evidence type="ECO:0000259" key="19">
    <source>
        <dbReference type="Pfam" id="PF07479"/>
    </source>
</evidence>
<dbReference type="Pfam" id="PF01210">
    <property type="entry name" value="NAD_Gly3P_dh_N"/>
    <property type="match status" value="1"/>
</dbReference>
<evidence type="ECO:0000256" key="6">
    <source>
        <dbReference type="ARBA" id="ARBA00023098"/>
    </source>
</evidence>
<dbReference type="HOGENOM" id="CLU_033449_0_2_11"/>
<dbReference type="AlphaFoldDB" id="F2N9J3"/>
<accession>F2N9J3</accession>
<dbReference type="PANTHER" id="PTHR11728:SF1">
    <property type="entry name" value="GLYCEROL-3-PHOSPHATE DEHYDROGENASE [NAD(+)] 2, CHLOROPLASTIC"/>
    <property type="match status" value="1"/>
</dbReference>
<feature type="active site" description="Proton acceptor" evidence="13 14">
    <location>
        <position position="189"/>
    </location>
</feature>
<dbReference type="PRINTS" id="PR00077">
    <property type="entry name" value="GPDHDRGNASE"/>
</dbReference>
<keyword evidence="2 13" id="KW-0444">Lipid biosynthesis</keyword>
<feature type="binding site" evidence="13">
    <location>
        <position position="277"/>
    </location>
    <ligand>
        <name>NADPH</name>
        <dbReference type="ChEBI" id="CHEBI:57783"/>
    </ligand>
</feature>
<comment type="pathway">
    <text evidence="13">Membrane lipid metabolism; glycerophospholipid metabolism.</text>
</comment>
<dbReference type="UniPathway" id="UPA00940"/>
<dbReference type="eggNOG" id="COG0240">
    <property type="taxonomic scope" value="Bacteria"/>
</dbReference>
<dbReference type="GO" id="GO:0005975">
    <property type="term" value="P:carbohydrate metabolic process"/>
    <property type="evidence" value="ECO:0007669"/>
    <property type="project" value="InterPro"/>
</dbReference>
<evidence type="ECO:0000256" key="13">
    <source>
        <dbReference type="HAMAP-Rule" id="MF_00394"/>
    </source>
</evidence>
<evidence type="ECO:0000256" key="11">
    <source>
        <dbReference type="ARBA" id="ARBA00069372"/>
    </source>
</evidence>
<evidence type="ECO:0000256" key="1">
    <source>
        <dbReference type="ARBA" id="ARBA00011009"/>
    </source>
</evidence>
<keyword evidence="13" id="KW-0547">Nucleotide-binding</keyword>
<reference evidence="21" key="1">
    <citation type="journal article" date="2013" name="Stand. Genomic Sci.">
        <title>Complete genome sequence of Coriobacterium glomerans type strain (PW2(T)) from the midgut of Pyrrhocoris apterus L. (red soldier bug).</title>
        <authorList>
            <person name="Stackebrandt E."/>
            <person name="Zeytun A."/>
            <person name="Lapidus A."/>
            <person name="Nolan M."/>
            <person name="Lucas S."/>
            <person name="Hammon N."/>
            <person name="Deshpande S."/>
            <person name="Cheng J.F."/>
            <person name="Tapia R."/>
            <person name="Goodwin L.A."/>
            <person name="Pitluck S."/>
            <person name="Liolios K."/>
            <person name="Pagani I."/>
            <person name="Ivanova N."/>
            <person name="Mavromatis K."/>
            <person name="Mikhailova N."/>
            <person name="Huntemann M."/>
            <person name="Pati A."/>
            <person name="Chen A."/>
            <person name="Palaniappan K."/>
            <person name="Chang Y.J."/>
            <person name="Land M."/>
            <person name="Hauser L."/>
            <person name="Rohde M."/>
            <person name="Pukall R."/>
            <person name="Goker M."/>
            <person name="Detter J.C."/>
            <person name="Woyke T."/>
            <person name="Bristow J."/>
            <person name="Eisen J.A."/>
            <person name="Markowitz V."/>
            <person name="Hugenholtz P."/>
            <person name="Kyrpides N.C."/>
            <person name="Klenk H.P."/>
        </authorList>
    </citation>
    <scope>NUCLEOTIDE SEQUENCE</scope>
    <source>
        <strain evidence="21">ATCC 49209 / DSM 20642 / JCM 10262 / PW2</strain>
    </source>
</reference>
<dbReference type="Pfam" id="PF07479">
    <property type="entry name" value="NAD_Gly3P_dh_C"/>
    <property type="match status" value="1"/>
</dbReference>
<organism evidence="20 21">
    <name type="scientific">Coriobacterium glomerans (strain ATCC 49209 / DSM 20642 / JCM 10262 / PW2)</name>
    <dbReference type="NCBI Taxonomy" id="700015"/>
    <lineage>
        <taxon>Bacteria</taxon>
        <taxon>Bacillati</taxon>
        <taxon>Actinomycetota</taxon>
        <taxon>Coriobacteriia</taxon>
        <taxon>Coriobacteriales</taxon>
        <taxon>Coriobacteriaceae</taxon>
        <taxon>Coriobacterium</taxon>
    </lineage>
</organism>
<dbReference type="EC" id="1.1.1.94" evidence="10 13"/>
<keyword evidence="5 13" id="KW-0520">NAD</keyword>
<gene>
    <name evidence="13" type="primary">gpsA</name>
    <name evidence="20" type="ordered locus">Corgl_0911</name>
</gene>
<feature type="binding site" evidence="16">
    <location>
        <position position="138"/>
    </location>
    <ligand>
        <name>NAD(+)</name>
        <dbReference type="ChEBI" id="CHEBI:57540"/>
    </ligand>
</feature>
<feature type="binding site" evidence="13">
    <location>
        <position position="189"/>
    </location>
    <ligand>
        <name>sn-glycerol 3-phosphate</name>
        <dbReference type="ChEBI" id="CHEBI:57597"/>
    </ligand>
</feature>
<dbReference type="InterPro" id="IPR013328">
    <property type="entry name" value="6PGD_dom2"/>
</dbReference>
<name>F2N9J3_CORGP</name>
<evidence type="ECO:0000256" key="12">
    <source>
        <dbReference type="ARBA" id="ARBA00080511"/>
    </source>
</evidence>
<dbReference type="OrthoDB" id="9812273at2"/>
<dbReference type="NCBIfam" id="NF000940">
    <property type="entry name" value="PRK00094.1-2"/>
    <property type="match status" value="1"/>
</dbReference>
<feature type="binding site" evidence="13">
    <location>
        <position position="105"/>
    </location>
    <ligand>
        <name>NADPH</name>
        <dbReference type="ChEBI" id="CHEBI:57783"/>
    </ligand>
</feature>
<feature type="binding site" evidence="16">
    <location>
        <begin position="7"/>
        <end position="12"/>
    </location>
    <ligand>
        <name>NAD(+)</name>
        <dbReference type="ChEBI" id="CHEBI:57540"/>
    </ligand>
</feature>
<protein>
    <recommendedName>
        <fullName evidence="11 13">Glycerol-3-phosphate dehydrogenase [NAD(P)+]</fullName>
        <ecNumber evidence="10 13">1.1.1.94</ecNumber>
    </recommendedName>
    <alternativeName>
        <fullName evidence="13">NAD(P)(+)-dependent glycerol-3-phosphate dehydrogenase</fullName>
    </alternativeName>
    <alternativeName>
        <fullName evidence="12 13">NAD(P)H-dependent dihydroxyacetone-phosphate reductase</fullName>
    </alternativeName>
</protein>
<keyword evidence="7 13" id="KW-0594">Phospholipid biosynthesis</keyword>
<feature type="binding site" evidence="16">
    <location>
        <position position="253"/>
    </location>
    <ligand>
        <name>NAD(+)</name>
        <dbReference type="ChEBI" id="CHEBI:57540"/>
    </ligand>
</feature>
<dbReference type="Gene3D" id="1.10.1040.10">
    <property type="entry name" value="N-(1-d-carboxylethyl)-l-norvaline Dehydrogenase, domain 2"/>
    <property type="match status" value="1"/>
</dbReference>
<dbReference type="InterPro" id="IPR008927">
    <property type="entry name" value="6-PGluconate_DH-like_C_sf"/>
</dbReference>
<dbReference type="GO" id="GO:0051287">
    <property type="term" value="F:NAD binding"/>
    <property type="evidence" value="ECO:0007669"/>
    <property type="project" value="InterPro"/>
</dbReference>
<dbReference type="Proteomes" id="UP000006851">
    <property type="component" value="Chromosome"/>
</dbReference>
<feature type="binding site" evidence="13">
    <location>
        <position position="10"/>
    </location>
    <ligand>
        <name>NADPH</name>
        <dbReference type="ChEBI" id="CHEBI:57783"/>
    </ligand>
</feature>
<feature type="binding site" evidence="13">
    <location>
        <position position="253"/>
    </location>
    <ligand>
        <name>NADPH</name>
        <dbReference type="ChEBI" id="CHEBI:57783"/>
    </ligand>
</feature>
<evidence type="ECO:0000256" key="9">
    <source>
        <dbReference type="ARBA" id="ARBA00052716"/>
    </source>
</evidence>
<dbReference type="InterPro" id="IPR006109">
    <property type="entry name" value="G3P_DH_NAD-dep_C"/>
</dbReference>
<dbReference type="GO" id="GO:0141153">
    <property type="term" value="F:glycerol-3-phosphate dehydrogenase (NADP+) activity"/>
    <property type="evidence" value="ECO:0007669"/>
    <property type="project" value="RHEA"/>
</dbReference>
<dbReference type="InterPro" id="IPR006168">
    <property type="entry name" value="G3P_DH_NAD-dep"/>
</dbReference>
<evidence type="ECO:0000313" key="21">
    <source>
        <dbReference type="Proteomes" id="UP000006851"/>
    </source>
</evidence>
<dbReference type="SUPFAM" id="SSF51735">
    <property type="entry name" value="NAD(P)-binding Rossmann-fold domains"/>
    <property type="match status" value="1"/>
</dbReference>
<dbReference type="HAMAP" id="MF_00394">
    <property type="entry name" value="NAD_Glyc3P_dehydrog"/>
    <property type="match status" value="1"/>
</dbReference>
<comment type="similarity">
    <text evidence="1 13 17">Belongs to the NAD-dependent glycerol-3-phosphate dehydrogenase family.</text>
</comment>
<evidence type="ECO:0000256" key="7">
    <source>
        <dbReference type="ARBA" id="ARBA00023209"/>
    </source>
</evidence>
<keyword evidence="13" id="KW-0963">Cytoplasm</keyword>
<evidence type="ECO:0000256" key="14">
    <source>
        <dbReference type="PIRSR" id="PIRSR000114-1"/>
    </source>
</evidence>
<evidence type="ECO:0000256" key="8">
    <source>
        <dbReference type="ARBA" id="ARBA00023264"/>
    </source>
</evidence>
<comment type="function">
    <text evidence="13">Catalyzes the reduction of the glycolytic intermediate dihydroxyacetone phosphate (DHAP) to sn-glycerol 3-phosphate (G3P), the key precursor for phospholipid synthesis.</text>
</comment>